<reference evidence="3 4" key="1">
    <citation type="submission" date="2017-09" db="EMBL/GenBank/DDBJ databases">
        <title>Biodiversity and function of Thalassospira species in the particle-attached aromatic-hydrocarbon-degrading consortia from the surface seawater of the South China Sea.</title>
        <authorList>
            <person name="Dong C."/>
            <person name="Liu R."/>
            <person name="Shao Z."/>
        </authorList>
    </citation>
    <scope>NUCLEOTIDE SEQUENCE [LARGE SCALE GENOMIC DNA]</scope>
    <source>
        <strain evidence="3 4">CSC1P2</strain>
    </source>
</reference>
<accession>A0A2N3KJP0</accession>
<dbReference type="Proteomes" id="UP000233597">
    <property type="component" value="Unassembled WGS sequence"/>
</dbReference>
<feature type="compositionally biased region" description="Basic and acidic residues" evidence="1">
    <location>
        <begin position="30"/>
        <end position="40"/>
    </location>
</feature>
<dbReference type="EMBL" id="NWTK01000015">
    <property type="protein sequence ID" value="PKR50761.1"/>
    <property type="molecule type" value="Genomic_DNA"/>
</dbReference>
<feature type="domain" description="DNA circulation N-terminal" evidence="2">
    <location>
        <begin position="6"/>
        <end position="88"/>
    </location>
</feature>
<protein>
    <recommendedName>
        <fullName evidence="2">DNA circulation N-terminal domain-containing protein</fullName>
    </recommendedName>
</protein>
<name>A0A2N3KJP0_9PROT</name>
<evidence type="ECO:0000256" key="1">
    <source>
        <dbReference type="SAM" id="MobiDB-lite"/>
    </source>
</evidence>
<dbReference type="AlphaFoldDB" id="A0A2N3KJP0"/>
<dbReference type="RefSeq" id="WP_101269866.1">
    <property type="nucleotide sequence ID" value="NZ_NWTK01000015.1"/>
</dbReference>
<evidence type="ECO:0000313" key="4">
    <source>
        <dbReference type="Proteomes" id="UP000233597"/>
    </source>
</evidence>
<comment type="caution">
    <text evidence="3">The sequence shown here is derived from an EMBL/GenBank/DDBJ whole genome shotgun (WGS) entry which is preliminary data.</text>
</comment>
<proteinExistence type="predicted"/>
<feature type="region of interest" description="Disordered" evidence="1">
    <location>
        <begin position="1"/>
        <end position="44"/>
    </location>
</feature>
<dbReference type="InterPro" id="IPR009826">
    <property type="entry name" value="DNA_circ_N"/>
</dbReference>
<dbReference type="OrthoDB" id="378644at2"/>
<dbReference type="Pfam" id="PF07157">
    <property type="entry name" value="DNA_circ_N"/>
    <property type="match status" value="1"/>
</dbReference>
<evidence type="ECO:0000259" key="2">
    <source>
        <dbReference type="Pfam" id="PF07157"/>
    </source>
</evidence>
<sequence>MFDDEIREGSFRGVPFVTRDRSRGSGRRGPTVERPNRDDAGSQDLGRKVRVYNINAIVMASDGFGDRDRMLDALEKPGPGTFIDPFGGVNAERWVKVTDYRETQSFDPGAVAQFAITFQEVDENEERGFTRGLVDTSSTLVKRSSALALAAKNAFIRSYVGDGMPGFVRQGAASAIGVITDQVGGQVFTALGVTSTMSDAIEKIGSVGLTAISGGGVDIADGLQAGFSMLSGAVPAGDDGLNGFLSLGDYDGLVSSAPAVTGTRIIEATNTSAIGSLVRRTAISAAAELLPKYSFVSYNQARDIAEKFVGVIDAEMDRAGGIDAGQADGGVFAALADLRPAVIEHTQAEGSGKARVINDTPWRTEPAFVTAHRLYGDASRASEIIARNGTRHPNQIAGGTAIEVLDE</sequence>
<gene>
    <name evidence="3" type="ORF">COO20_20195</name>
</gene>
<organism evidence="3 4">
    <name type="scientific">Thalassospira marina</name>
    <dbReference type="NCBI Taxonomy" id="2048283"/>
    <lineage>
        <taxon>Bacteria</taxon>
        <taxon>Pseudomonadati</taxon>
        <taxon>Pseudomonadota</taxon>
        <taxon>Alphaproteobacteria</taxon>
        <taxon>Rhodospirillales</taxon>
        <taxon>Thalassospiraceae</taxon>
        <taxon>Thalassospira</taxon>
    </lineage>
</organism>
<evidence type="ECO:0000313" key="3">
    <source>
        <dbReference type="EMBL" id="PKR50761.1"/>
    </source>
</evidence>